<dbReference type="SMR" id="G5EJT1"/>
<evidence type="ECO:0000256" key="8">
    <source>
        <dbReference type="ARBA" id="ARBA00022989"/>
    </source>
</evidence>
<dbReference type="SUPFAM" id="SSF48264">
    <property type="entry name" value="Cytochrome P450"/>
    <property type="match status" value="1"/>
</dbReference>
<evidence type="ECO:0000256" key="3">
    <source>
        <dbReference type="ARBA" id="ARBA00005179"/>
    </source>
</evidence>
<comment type="subcellular location">
    <subcellularLocation>
        <location evidence="2">Membrane</location>
        <topology evidence="2">Single-pass membrane protein</topology>
    </subcellularLocation>
</comment>
<keyword evidence="5 13" id="KW-0349">Heme</keyword>
<dbReference type="CDD" id="cd11065">
    <property type="entry name" value="CYP64-like"/>
    <property type="match status" value="1"/>
</dbReference>
<keyword evidence="9 14" id="KW-0560">Oxidoreductase</keyword>
<keyword evidence="10 13" id="KW-0408">Iron</keyword>
<dbReference type="PRINTS" id="PR00385">
    <property type="entry name" value="P450"/>
</dbReference>
<dbReference type="AlphaFoldDB" id="G5EJT1"/>
<dbReference type="VEuPathDB" id="FungiDB:AGR57_5446"/>
<keyword evidence="12 15" id="KW-0472">Membrane</keyword>
<dbReference type="Gene3D" id="1.10.630.10">
    <property type="entry name" value="Cytochrome P450"/>
    <property type="match status" value="1"/>
</dbReference>
<evidence type="ECO:0000256" key="15">
    <source>
        <dbReference type="SAM" id="Phobius"/>
    </source>
</evidence>
<dbReference type="InterPro" id="IPR001128">
    <property type="entry name" value="Cyt_P450"/>
</dbReference>
<dbReference type="PRINTS" id="PR00463">
    <property type="entry name" value="EP450I"/>
</dbReference>
<keyword evidence="7 13" id="KW-0479">Metal-binding</keyword>
<dbReference type="PANTHER" id="PTHR46300">
    <property type="entry name" value="P450, PUTATIVE (EUROFUNG)-RELATED-RELATED"/>
    <property type="match status" value="1"/>
</dbReference>
<evidence type="ECO:0000256" key="4">
    <source>
        <dbReference type="ARBA" id="ARBA00010617"/>
    </source>
</evidence>
<keyword evidence="8 15" id="KW-1133">Transmembrane helix</keyword>
<dbReference type="InterPro" id="IPR017972">
    <property type="entry name" value="Cyt_P450_CS"/>
</dbReference>
<sequence>MPLLLVDIAAALMAGLVLLFMLDSWRRKGQHLPPGPPGLPFLGNILQIPRKKEFIVFRDLGNIYGDIVTLRVPGQIFVILNSRKAVADLLDARSQLYSDRPRTIMCKDLIGWDGSVVLSDNTPRFRDCRKLLRKGLGPSAVQSFIPFLNRQSAFYLENLQKRPEAFVDIFKRNAAAISMKIAYGYDGIQDDEELYGIGAMANHYFAETAVVGVWPVDMLPILRHVPQWFPFAYFKKYAAHAKPIVLESVNRPFEETKRHMKRGTAGGSFTSMLLEDAKGDPDTEDCIKWSGTGIFLGQMDTTTSALSWFFLSMALHPEVQAKAQAEIDKVVGNERLPRFEDKESLPYVSAVMQEVFRWHPVVPMIPHALSKDDEYRGYFIPAKTSLIGNIWAIMHDESLYPDAEDFRPERFTEDGAPDCLNVAFGFGRRVCPGILIAQAHVFVSIATTLATFNITKARDAQGNIIEPVIEDTPGAINFPQPFKVSLEPRSAAAADLIRRSAEHSRTLPERLEIFSLDA</sequence>
<organism evidence="16">
    <name type="scientific">Phanerodontia chrysosporium</name>
    <name type="common">White-rot fungus</name>
    <name type="synonym">Sporotrichum pruinosum</name>
    <dbReference type="NCBI Taxonomy" id="2822231"/>
    <lineage>
        <taxon>Eukaryota</taxon>
        <taxon>Fungi</taxon>
        <taxon>Dikarya</taxon>
        <taxon>Basidiomycota</taxon>
        <taxon>Agaricomycotina</taxon>
        <taxon>Agaricomycetes</taxon>
        <taxon>Polyporales</taxon>
        <taxon>Phanerochaetaceae</taxon>
        <taxon>Phanerodontia</taxon>
    </lineage>
</organism>
<dbReference type="GO" id="GO:0005506">
    <property type="term" value="F:iron ion binding"/>
    <property type="evidence" value="ECO:0007669"/>
    <property type="project" value="InterPro"/>
</dbReference>
<dbReference type="InterPro" id="IPR036396">
    <property type="entry name" value="Cyt_P450_sf"/>
</dbReference>
<reference evidence="16" key="1">
    <citation type="submission" date="2010-10" db="EMBL/GenBank/DDBJ databases">
        <title>Phanerochaete chrysosporium cytochrome P450.</title>
        <authorList>
            <person name="Hirosue S."/>
            <person name="Hiratsuka N."/>
            <person name="Ichinose H."/>
            <person name="Wariishi H."/>
        </authorList>
    </citation>
    <scope>NUCLEOTIDE SEQUENCE</scope>
    <source>
        <strain evidence="16">ATCC 34541</strain>
    </source>
</reference>
<protein>
    <submittedName>
        <fullName evidence="16">Cytochrome P450</fullName>
    </submittedName>
</protein>
<proteinExistence type="evidence at transcript level"/>
<evidence type="ECO:0000256" key="11">
    <source>
        <dbReference type="ARBA" id="ARBA00023033"/>
    </source>
</evidence>
<dbReference type="PROSITE" id="PS00086">
    <property type="entry name" value="CYTOCHROME_P450"/>
    <property type="match status" value="1"/>
</dbReference>
<dbReference type="InterPro" id="IPR050364">
    <property type="entry name" value="Cytochrome_P450_fung"/>
</dbReference>
<evidence type="ECO:0000256" key="10">
    <source>
        <dbReference type="ARBA" id="ARBA00023004"/>
    </source>
</evidence>
<evidence type="ECO:0000256" key="5">
    <source>
        <dbReference type="ARBA" id="ARBA00022617"/>
    </source>
</evidence>
<dbReference type="GO" id="GO:0004497">
    <property type="term" value="F:monooxygenase activity"/>
    <property type="evidence" value="ECO:0007669"/>
    <property type="project" value="UniProtKB-KW"/>
</dbReference>
<dbReference type="InterPro" id="IPR002401">
    <property type="entry name" value="Cyt_P450_E_grp-I"/>
</dbReference>
<evidence type="ECO:0000256" key="6">
    <source>
        <dbReference type="ARBA" id="ARBA00022692"/>
    </source>
</evidence>
<evidence type="ECO:0000313" key="16">
    <source>
        <dbReference type="EMBL" id="BAL05143.1"/>
    </source>
</evidence>
<evidence type="ECO:0000256" key="9">
    <source>
        <dbReference type="ARBA" id="ARBA00023002"/>
    </source>
</evidence>
<gene>
    <name evidence="16" type="primary">PcCYP_50c</name>
</gene>
<keyword evidence="11 14" id="KW-0503">Monooxygenase</keyword>
<keyword evidence="6 15" id="KW-0812">Transmembrane</keyword>
<evidence type="ECO:0000256" key="14">
    <source>
        <dbReference type="RuleBase" id="RU000461"/>
    </source>
</evidence>
<dbReference type="EMBL" id="AB597856">
    <property type="protein sequence ID" value="BAL05143.1"/>
    <property type="molecule type" value="mRNA"/>
</dbReference>
<evidence type="ECO:0000256" key="2">
    <source>
        <dbReference type="ARBA" id="ARBA00004167"/>
    </source>
</evidence>
<comment type="pathway">
    <text evidence="3">Secondary metabolite biosynthesis.</text>
</comment>
<comment type="similarity">
    <text evidence="4 14">Belongs to the cytochrome P450 family.</text>
</comment>
<dbReference type="PANTHER" id="PTHR46300:SF7">
    <property type="entry name" value="P450, PUTATIVE (EUROFUNG)-RELATED"/>
    <property type="match status" value="1"/>
</dbReference>
<feature type="binding site" description="axial binding residue" evidence="13">
    <location>
        <position position="431"/>
    </location>
    <ligand>
        <name>heme</name>
        <dbReference type="ChEBI" id="CHEBI:30413"/>
    </ligand>
    <ligandPart>
        <name>Fe</name>
        <dbReference type="ChEBI" id="CHEBI:18248"/>
    </ligandPart>
</feature>
<evidence type="ECO:0000256" key="1">
    <source>
        <dbReference type="ARBA" id="ARBA00001971"/>
    </source>
</evidence>
<accession>G5EJT1</accession>
<evidence type="ECO:0000256" key="13">
    <source>
        <dbReference type="PIRSR" id="PIRSR602401-1"/>
    </source>
</evidence>
<evidence type="ECO:0000256" key="7">
    <source>
        <dbReference type="ARBA" id="ARBA00022723"/>
    </source>
</evidence>
<dbReference type="GO" id="GO:0016020">
    <property type="term" value="C:membrane"/>
    <property type="evidence" value="ECO:0007669"/>
    <property type="project" value="UniProtKB-SubCell"/>
</dbReference>
<evidence type="ECO:0000256" key="12">
    <source>
        <dbReference type="ARBA" id="ARBA00023136"/>
    </source>
</evidence>
<name>G5EJT1_PHACH</name>
<comment type="cofactor">
    <cofactor evidence="1 13">
        <name>heme</name>
        <dbReference type="ChEBI" id="CHEBI:30413"/>
    </cofactor>
</comment>
<feature type="transmembrane region" description="Helical" evidence="15">
    <location>
        <begin position="6"/>
        <end position="22"/>
    </location>
</feature>
<dbReference type="Pfam" id="PF00067">
    <property type="entry name" value="p450"/>
    <property type="match status" value="1"/>
</dbReference>
<dbReference type="GO" id="GO:0016705">
    <property type="term" value="F:oxidoreductase activity, acting on paired donors, with incorporation or reduction of molecular oxygen"/>
    <property type="evidence" value="ECO:0007669"/>
    <property type="project" value="InterPro"/>
</dbReference>
<dbReference type="GO" id="GO:0020037">
    <property type="term" value="F:heme binding"/>
    <property type="evidence" value="ECO:0007669"/>
    <property type="project" value="InterPro"/>
</dbReference>